<dbReference type="Proteomes" id="UP000597444">
    <property type="component" value="Unassembled WGS sequence"/>
</dbReference>
<proteinExistence type="predicted"/>
<dbReference type="Gene3D" id="3.40.50.300">
    <property type="entry name" value="P-loop containing nucleotide triphosphate hydrolases"/>
    <property type="match status" value="1"/>
</dbReference>
<comment type="caution">
    <text evidence="1">The sequence shown here is derived from an EMBL/GenBank/DDBJ whole genome shotgun (WGS) entry which is preliminary data.</text>
</comment>
<dbReference type="InterPro" id="IPR027417">
    <property type="entry name" value="P-loop_NTPase"/>
</dbReference>
<evidence type="ECO:0000313" key="2">
    <source>
        <dbReference type="Proteomes" id="UP000597444"/>
    </source>
</evidence>
<reference evidence="1" key="1">
    <citation type="submission" date="2020-10" db="EMBL/GenBank/DDBJ databases">
        <title>Taxonomic study of unclassified bacteria belonging to the class Ktedonobacteria.</title>
        <authorList>
            <person name="Yabe S."/>
            <person name="Wang C.M."/>
            <person name="Zheng Y."/>
            <person name="Sakai Y."/>
            <person name="Cavaletti L."/>
            <person name="Monciardini P."/>
            <person name="Donadio S."/>
        </authorList>
    </citation>
    <scope>NUCLEOTIDE SEQUENCE</scope>
    <source>
        <strain evidence="1">ID150040</strain>
    </source>
</reference>
<evidence type="ECO:0000313" key="1">
    <source>
        <dbReference type="EMBL" id="GHO91753.1"/>
    </source>
</evidence>
<sequence>MGIQDKEQVTLLTDYVADSAYSKAYYALSANIRFNWENTRTKQHTVLLTAPAYCPEQATIVANVAIATALNGTPTILFDSDLRTSNLHHRFGAKNAPGLSNWLTEQAVHKENISQFLSKTFVPDLRLVSIGTSSLQSHEISRLLSMKLQGILASLRQFLVEAEQRTSIIICNSTPVLEGVDAPLISSLVEQTFLLISAGQTTRTQAKKAQEQLQLAHAKLAGIVMLDG</sequence>
<dbReference type="CDD" id="cd05387">
    <property type="entry name" value="BY-kinase"/>
    <property type="match status" value="1"/>
</dbReference>
<organism evidence="1 2">
    <name type="scientific">Reticulibacter mediterranei</name>
    <dbReference type="NCBI Taxonomy" id="2778369"/>
    <lineage>
        <taxon>Bacteria</taxon>
        <taxon>Bacillati</taxon>
        <taxon>Chloroflexota</taxon>
        <taxon>Ktedonobacteria</taxon>
        <taxon>Ktedonobacterales</taxon>
        <taxon>Reticulibacteraceae</taxon>
        <taxon>Reticulibacter</taxon>
    </lineage>
</organism>
<accession>A0A8J3IFV4</accession>
<gene>
    <name evidence="1" type="ORF">KSF_018010</name>
</gene>
<dbReference type="RefSeq" id="WP_220202627.1">
    <property type="nucleotide sequence ID" value="NZ_BNJK01000001.1"/>
</dbReference>
<dbReference type="EMBL" id="BNJK01000001">
    <property type="protein sequence ID" value="GHO91753.1"/>
    <property type="molecule type" value="Genomic_DNA"/>
</dbReference>
<dbReference type="InterPro" id="IPR005702">
    <property type="entry name" value="Wzc-like_C"/>
</dbReference>
<dbReference type="SUPFAM" id="SSF52540">
    <property type="entry name" value="P-loop containing nucleoside triphosphate hydrolases"/>
    <property type="match status" value="1"/>
</dbReference>
<keyword evidence="2" id="KW-1185">Reference proteome</keyword>
<dbReference type="AlphaFoldDB" id="A0A8J3IFV4"/>
<name>A0A8J3IFV4_9CHLR</name>
<evidence type="ECO:0008006" key="3">
    <source>
        <dbReference type="Google" id="ProtNLM"/>
    </source>
</evidence>
<protein>
    <recommendedName>
        <fullName evidence="3">CpsD/CapB family tyrosine-protein kinase</fullName>
    </recommendedName>
</protein>